<name>A0ABV1M730_9NEIS</name>
<gene>
    <name evidence="1" type="ORF">ABNW52_12230</name>
</gene>
<reference evidence="1" key="1">
    <citation type="submission" date="2024-06" db="EMBL/GenBank/DDBJ databases">
        <title>Genome sequence of Vogesella sp. MAHUQ-64.</title>
        <authorList>
            <person name="Huq M.A."/>
        </authorList>
    </citation>
    <scope>NUCLEOTIDE SEQUENCE</scope>
    <source>
        <strain evidence="1">MAHUQ-64</strain>
    </source>
</reference>
<comment type="caution">
    <text evidence="1">The sequence shown here is derived from an EMBL/GenBank/DDBJ whole genome shotgun (WGS) entry which is preliminary data.</text>
</comment>
<protein>
    <submittedName>
        <fullName evidence="1">Uncharacterized protein</fullName>
    </submittedName>
</protein>
<accession>A0ABV1M730</accession>
<keyword evidence="2" id="KW-1185">Reference proteome</keyword>
<organism evidence="1 2">
    <name type="scientific">Vogesella oryzagri</name>
    <dbReference type="NCBI Taxonomy" id="3160864"/>
    <lineage>
        <taxon>Bacteria</taxon>
        <taxon>Pseudomonadati</taxon>
        <taxon>Pseudomonadota</taxon>
        <taxon>Betaproteobacteria</taxon>
        <taxon>Neisseriales</taxon>
        <taxon>Chromobacteriaceae</taxon>
        <taxon>Vogesella</taxon>
    </lineage>
</organism>
<dbReference type="EMBL" id="JBEFLD010000006">
    <property type="protein sequence ID" value="MEQ6291380.1"/>
    <property type="molecule type" value="Genomic_DNA"/>
</dbReference>
<dbReference type="Proteomes" id="UP001433638">
    <property type="component" value="Unassembled WGS sequence"/>
</dbReference>
<proteinExistence type="predicted"/>
<evidence type="ECO:0000313" key="1">
    <source>
        <dbReference type="EMBL" id="MEQ6291380.1"/>
    </source>
</evidence>
<sequence length="64" mass="7273">MRGYPAAWRRQIIAANHVQYLTRLTVPQQQMQNTVVNRAASMAKPCRVAGLFAGYVNEKKAFFC</sequence>
<evidence type="ECO:0000313" key="2">
    <source>
        <dbReference type="Proteomes" id="UP001433638"/>
    </source>
</evidence>